<dbReference type="EMBL" id="SAXA01000014">
    <property type="protein sequence ID" value="RXQ89889.1"/>
    <property type="molecule type" value="Genomic_DNA"/>
</dbReference>
<feature type="chain" id="PRO_5020227110" evidence="1">
    <location>
        <begin position="23"/>
        <end position="443"/>
    </location>
</feature>
<comment type="caution">
    <text evidence="2">The sequence shown here is derived from an EMBL/GenBank/DDBJ whole genome shotgun (WGS) entry which is preliminary data.</text>
</comment>
<dbReference type="Gene3D" id="1.25.40.10">
    <property type="entry name" value="Tetratricopeptide repeat domain"/>
    <property type="match status" value="1"/>
</dbReference>
<organism evidence="2 3">
    <name type="scientific">Ancylomarina salipaludis</name>
    <dbReference type="NCBI Taxonomy" id="2501299"/>
    <lineage>
        <taxon>Bacteria</taxon>
        <taxon>Pseudomonadati</taxon>
        <taxon>Bacteroidota</taxon>
        <taxon>Bacteroidia</taxon>
        <taxon>Marinilabiliales</taxon>
        <taxon>Marinifilaceae</taxon>
        <taxon>Ancylomarina</taxon>
    </lineage>
</organism>
<gene>
    <name evidence="2" type="ORF">EO244_13985</name>
</gene>
<protein>
    <submittedName>
        <fullName evidence="2">Uncharacterized protein</fullName>
    </submittedName>
</protein>
<evidence type="ECO:0000256" key="1">
    <source>
        <dbReference type="SAM" id="SignalP"/>
    </source>
</evidence>
<dbReference type="SMART" id="SM00028">
    <property type="entry name" value="TPR"/>
    <property type="match status" value="2"/>
</dbReference>
<feature type="signal peptide" evidence="1">
    <location>
        <begin position="1"/>
        <end position="22"/>
    </location>
</feature>
<dbReference type="RefSeq" id="WP_129255310.1">
    <property type="nucleotide sequence ID" value="NZ_SAXA01000014.1"/>
</dbReference>
<sequence>MKTRLTILTAVLMLSTMFGVNAQTKESKYGLDSAKTVLNASLYSEMVKQKNYKDALPGWRYVFNNAPKFQRSTYSKGVDIMRGMFVATKNPKYIDTLMMVYDQRIKYYGTNKKYPTGWILGRKGGDLFTYGQKEKGKIREAYDIMKKSIEIQGVESEAAVVNKTMEAGKLLVKAGELSPELVIDDYLSFMDLLKSQMDKYPTKATNIKAAIANVENDFFAAGVADCETLSNIFTPKFEANPDDMVLINKIMRMLNRQECEDGALYAKVAEQKYKLEPSADAAHNLAKMFIKKKQFSKSKEYLTKSIALEEDAEVKADLHFKLASILLMEHNLVESKKNALAAIKNKPNWGQPYLLIGKCYAAGSKEFPGKMHEKQAVYWVAVDKFMKAKSVDSECAEEANKLIQTYSKYFPAKEEAFMQGLKEGETYTVGDWINETTKIRLNE</sequence>
<accession>A0A4Q1JJ14</accession>
<dbReference type="Proteomes" id="UP000289703">
    <property type="component" value="Unassembled WGS sequence"/>
</dbReference>
<dbReference type="SUPFAM" id="SSF48452">
    <property type="entry name" value="TPR-like"/>
    <property type="match status" value="1"/>
</dbReference>
<name>A0A4Q1JJ14_9BACT</name>
<dbReference type="InterPro" id="IPR019734">
    <property type="entry name" value="TPR_rpt"/>
</dbReference>
<dbReference type="OrthoDB" id="1522899at2"/>
<dbReference type="InterPro" id="IPR011990">
    <property type="entry name" value="TPR-like_helical_dom_sf"/>
</dbReference>
<keyword evidence="1" id="KW-0732">Signal</keyword>
<keyword evidence="3" id="KW-1185">Reference proteome</keyword>
<dbReference type="AlphaFoldDB" id="A0A4Q1JJ14"/>
<reference evidence="2 3" key="1">
    <citation type="submission" date="2019-01" db="EMBL/GenBank/DDBJ databases">
        <title>Ancylomarina salipaludis sp. nov., isolated from a salt marsh.</title>
        <authorList>
            <person name="Yoon J.-H."/>
        </authorList>
    </citation>
    <scope>NUCLEOTIDE SEQUENCE [LARGE SCALE GENOMIC DNA]</scope>
    <source>
        <strain evidence="2 3">SHSM-M15</strain>
    </source>
</reference>
<proteinExistence type="predicted"/>
<evidence type="ECO:0000313" key="2">
    <source>
        <dbReference type="EMBL" id="RXQ89889.1"/>
    </source>
</evidence>
<evidence type="ECO:0000313" key="3">
    <source>
        <dbReference type="Proteomes" id="UP000289703"/>
    </source>
</evidence>